<dbReference type="PANTHER" id="PTHR43163">
    <property type="entry name" value="DIPEPTIDE TRANSPORT SYSTEM PERMEASE PROTEIN DPPB-RELATED"/>
    <property type="match status" value="1"/>
</dbReference>
<dbReference type="EMBL" id="JABAGO010000022">
    <property type="protein sequence ID" value="NME99043.1"/>
    <property type="molecule type" value="Genomic_DNA"/>
</dbReference>
<dbReference type="InterPro" id="IPR000515">
    <property type="entry name" value="MetI-like"/>
</dbReference>
<name>A0A848CTB2_ANEAE</name>
<feature type="transmembrane region" description="Helical" evidence="7">
    <location>
        <begin position="137"/>
        <end position="163"/>
    </location>
</feature>
<feature type="transmembrane region" description="Helical" evidence="7">
    <location>
        <begin position="7"/>
        <end position="28"/>
    </location>
</feature>
<keyword evidence="2 7" id="KW-0813">Transport</keyword>
<evidence type="ECO:0000313" key="10">
    <source>
        <dbReference type="Proteomes" id="UP000561326"/>
    </source>
</evidence>
<dbReference type="PROSITE" id="PS50928">
    <property type="entry name" value="ABC_TM1"/>
    <property type="match status" value="1"/>
</dbReference>
<dbReference type="CDD" id="cd06261">
    <property type="entry name" value="TM_PBP2"/>
    <property type="match status" value="1"/>
</dbReference>
<dbReference type="Pfam" id="PF19300">
    <property type="entry name" value="BPD_transp_1_N"/>
    <property type="match status" value="1"/>
</dbReference>
<comment type="similarity">
    <text evidence="7">Belongs to the binding-protein-dependent transport system permease family.</text>
</comment>
<sequence length="312" mass="34282">MTGRQKLIGSICTLLGASLLAFVLGVIAPGDPALEVLSMNGLNEPTEAEIAAKREELGLNLPIWKQYMHWLGMVLQGDLGVSYITQQSVSAELIQRLPITLSLACGALAFAIGFGIPGGIILAMFHNRWIDYAGRAWITIWTAVPSFLNAILFIIVFSEILHWLPTSGYGTWQHFIMPSIVLGLGTSAVLMRLTRAAVLDILPQQYIVTARAKGIHMFILMLRHVLLNAFIPLITVIGNYFGGILGGAVIAEVIFSLPGIGRFAVEGIFRRDYPVMQGYVLFMACVYVLFNTVVDILYGLIHPQLRRSEVLK</sequence>
<dbReference type="InterPro" id="IPR035906">
    <property type="entry name" value="MetI-like_sf"/>
</dbReference>
<evidence type="ECO:0000256" key="4">
    <source>
        <dbReference type="ARBA" id="ARBA00022692"/>
    </source>
</evidence>
<dbReference type="Gene3D" id="1.10.3720.10">
    <property type="entry name" value="MetI-like"/>
    <property type="match status" value="1"/>
</dbReference>
<reference evidence="9 10" key="1">
    <citation type="submission" date="2020-04" db="EMBL/GenBank/DDBJ databases">
        <authorList>
            <person name="Hitch T.C.A."/>
            <person name="Wylensek D."/>
            <person name="Clavel T."/>
        </authorList>
    </citation>
    <scope>NUCLEOTIDE SEQUENCE [LARGE SCALE GENOMIC DNA]</scope>
    <source>
        <strain evidence="9 10">WB01_D5_05</strain>
    </source>
</reference>
<proteinExistence type="inferred from homology"/>
<feature type="transmembrane region" description="Helical" evidence="7">
    <location>
        <begin position="175"/>
        <end position="193"/>
    </location>
</feature>
<evidence type="ECO:0000256" key="1">
    <source>
        <dbReference type="ARBA" id="ARBA00004651"/>
    </source>
</evidence>
<keyword evidence="5 7" id="KW-1133">Transmembrane helix</keyword>
<dbReference type="InterPro" id="IPR045621">
    <property type="entry name" value="BPD_transp_1_N"/>
</dbReference>
<protein>
    <submittedName>
        <fullName evidence="9">ABC transporter permease</fullName>
    </submittedName>
</protein>
<keyword evidence="3" id="KW-1003">Cell membrane</keyword>
<feature type="transmembrane region" description="Helical" evidence="7">
    <location>
        <begin position="279"/>
        <end position="301"/>
    </location>
</feature>
<dbReference type="SUPFAM" id="SSF161098">
    <property type="entry name" value="MetI-like"/>
    <property type="match status" value="1"/>
</dbReference>
<organism evidence="9 10">
    <name type="scientific">Aneurinibacillus aneurinilyticus</name>
    <name type="common">Bacillus aneurinolyticus</name>
    <dbReference type="NCBI Taxonomy" id="1391"/>
    <lineage>
        <taxon>Bacteria</taxon>
        <taxon>Bacillati</taxon>
        <taxon>Bacillota</taxon>
        <taxon>Bacilli</taxon>
        <taxon>Bacillales</taxon>
        <taxon>Paenibacillaceae</taxon>
        <taxon>Aneurinibacillus group</taxon>
        <taxon>Aneurinibacillus</taxon>
    </lineage>
</organism>
<evidence type="ECO:0000256" key="3">
    <source>
        <dbReference type="ARBA" id="ARBA00022475"/>
    </source>
</evidence>
<feature type="transmembrane region" description="Helical" evidence="7">
    <location>
        <begin position="214"/>
        <end position="234"/>
    </location>
</feature>
<keyword evidence="4 7" id="KW-0812">Transmembrane</keyword>
<evidence type="ECO:0000259" key="8">
    <source>
        <dbReference type="PROSITE" id="PS50928"/>
    </source>
</evidence>
<evidence type="ECO:0000256" key="5">
    <source>
        <dbReference type="ARBA" id="ARBA00022989"/>
    </source>
</evidence>
<dbReference type="GO" id="GO:0055085">
    <property type="term" value="P:transmembrane transport"/>
    <property type="evidence" value="ECO:0007669"/>
    <property type="project" value="InterPro"/>
</dbReference>
<dbReference type="PANTHER" id="PTHR43163:SF6">
    <property type="entry name" value="DIPEPTIDE TRANSPORT SYSTEM PERMEASE PROTEIN DPPB-RELATED"/>
    <property type="match status" value="1"/>
</dbReference>
<keyword evidence="6 7" id="KW-0472">Membrane</keyword>
<evidence type="ECO:0000256" key="2">
    <source>
        <dbReference type="ARBA" id="ARBA00022448"/>
    </source>
</evidence>
<dbReference type="Pfam" id="PF00528">
    <property type="entry name" value="BPD_transp_1"/>
    <property type="match status" value="1"/>
</dbReference>
<comment type="caution">
    <text evidence="9">The sequence shown here is derived from an EMBL/GenBank/DDBJ whole genome shotgun (WGS) entry which is preliminary data.</text>
</comment>
<feature type="transmembrane region" description="Helical" evidence="7">
    <location>
        <begin position="240"/>
        <end position="258"/>
    </location>
</feature>
<evidence type="ECO:0000313" key="9">
    <source>
        <dbReference type="EMBL" id="NME99043.1"/>
    </source>
</evidence>
<gene>
    <name evidence="9" type="ORF">HF838_12315</name>
</gene>
<dbReference type="GO" id="GO:0005886">
    <property type="term" value="C:plasma membrane"/>
    <property type="evidence" value="ECO:0007669"/>
    <property type="project" value="UniProtKB-SubCell"/>
</dbReference>
<evidence type="ECO:0000256" key="6">
    <source>
        <dbReference type="ARBA" id="ARBA00023136"/>
    </source>
</evidence>
<comment type="subcellular location">
    <subcellularLocation>
        <location evidence="1 7">Cell membrane</location>
        <topology evidence="1 7">Multi-pass membrane protein</topology>
    </subcellularLocation>
</comment>
<feature type="domain" description="ABC transmembrane type-1" evidence="8">
    <location>
        <begin position="97"/>
        <end position="298"/>
    </location>
</feature>
<accession>A0A848CTB2</accession>
<evidence type="ECO:0000256" key="7">
    <source>
        <dbReference type="RuleBase" id="RU363032"/>
    </source>
</evidence>
<feature type="transmembrane region" description="Helical" evidence="7">
    <location>
        <begin position="99"/>
        <end position="125"/>
    </location>
</feature>
<dbReference type="Proteomes" id="UP000561326">
    <property type="component" value="Unassembled WGS sequence"/>
</dbReference>
<dbReference type="RefSeq" id="WP_168975379.1">
    <property type="nucleotide sequence ID" value="NZ_JABAGO010000022.1"/>
</dbReference>
<dbReference type="AlphaFoldDB" id="A0A848CTB2"/>